<feature type="region of interest" description="Disordered" evidence="1">
    <location>
        <begin position="1"/>
        <end position="27"/>
    </location>
</feature>
<proteinExistence type="predicted"/>
<evidence type="ECO:0000256" key="1">
    <source>
        <dbReference type="SAM" id="MobiDB-lite"/>
    </source>
</evidence>
<evidence type="ECO:0000313" key="3">
    <source>
        <dbReference type="Proteomes" id="UP001189429"/>
    </source>
</evidence>
<dbReference type="EMBL" id="CAUYUJ010010246">
    <property type="protein sequence ID" value="CAK0828908.1"/>
    <property type="molecule type" value="Genomic_DNA"/>
</dbReference>
<organism evidence="2 3">
    <name type="scientific">Prorocentrum cordatum</name>
    <dbReference type="NCBI Taxonomy" id="2364126"/>
    <lineage>
        <taxon>Eukaryota</taxon>
        <taxon>Sar</taxon>
        <taxon>Alveolata</taxon>
        <taxon>Dinophyceae</taxon>
        <taxon>Prorocentrales</taxon>
        <taxon>Prorocentraceae</taxon>
        <taxon>Prorocentrum</taxon>
    </lineage>
</organism>
<comment type="caution">
    <text evidence="2">The sequence shown here is derived from an EMBL/GenBank/DDBJ whole genome shotgun (WGS) entry which is preliminary data.</text>
</comment>
<sequence>QQPQEQRRLPRGGLGQEPEDRAAPARAEGIAQDAEALAHRDLPLGCRQQGIHSHHDPPHNLRPHRRRHSPDGD</sequence>
<name>A0ABN9SAE5_9DINO</name>
<accession>A0ABN9SAE5</accession>
<gene>
    <name evidence="2" type="ORF">PCOR1329_LOCUS28004</name>
</gene>
<protein>
    <submittedName>
        <fullName evidence="2">Uncharacterized protein</fullName>
    </submittedName>
</protein>
<dbReference type="Proteomes" id="UP001189429">
    <property type="component" value="Unassembled WGS sequence"/>
</dbReference>
<feature type="non-terminal residue" evidence="2">
    <location>
        <position position="1"/>
    </location>
</feature>
<keyword evidence="3" id="KW-1185">Reference proteome</keyword>
<evidence type="ECO:0000313" key="2">
    <source>
        <dbReference type="EMBL" id="CAK0828908.1"/>
    </source>
</evidence>
<feature type="compositionally biased region" description="Basic residues" evidence="1">
    <location>
        <begin position="61"/>
        <end position="73"/>
    </location>
</feature>
<reference evidence="2" key="1">
    <citation type="submission" date="2023-10" db="EMBL/GenBank/DDBJ databases">
        <authorList>
            <person name="Chen Y."/>
            <person name="Shah S."/>
            <person name="Dougan E. K."/>
            <person name="Thang M."/>
            <person name="Chan C."/>
        </authorList>
    </citation>
    <scope>NUCLEOTIDE SEQUENCE [LARGE SCALE GENOMIC DNA]</scope>
</reference>
<feature type="non-terminal residue" evidence="2">
    <location>
        <position position="73"/>
    </location>
</feature>
<feature type="region of interest" description="Disordered" evidence="1">
    <location>
        <begin position="39"/>
        <end position="73"/>
    </location>
</feature>